<dbReference type="EMBL" id="RWIC01001629">
    <property type="protein sequence ID" value="TKC35079.1"/>
    <property type="molecule type" value="Genomic_DNA"/>
</dbReference>
<feature type="compositionally biased region" description="Polar residues" evidence="10">
    <location>
        <begin position="399"/>
        <end position="410"/>
    </location>
</feature>
<gene>
    <name evidence="12" type="ORF">EI555_006032</name>
</gene>
<feature type="binding site" evidence="9">
    <location>
        <position position="46"/>
    </location>
    <ligand>
        <name>ATP</name>
        <dbReference type="ChEBI" id="CHEBI:30616"/>
    </ligand>
</feature>
<dbReference type="GO" id="GO:0048671">
    <property type="term" value="P:negative regulation of collateral sprouting"/>
    <property type="evidence" value="ECO:0007669"/>
    <property type="project" value="TreeGrafter"/>
</dbReference>
<keyword evidence="7 9" id="KW-0067">ATP-binding</keyword>
<dbReference type="GO" id="GO:0000422">
    <property type="term" value="P:autophagy of mitochondrion"/>
    <property type="evidence" value="ECO:0007669"/>
    <property type="project" value="TreeGrafter"/>
</dbReference>
<dbReference type="InterPro" id="IPR017441">
    <property type="entry name" value="Protein_kinase_ATP_BS"/>
</dbReference>
<dbReference type="GO" id="GO:0005524">
    <property type="term" value="F:ATP binding"/>
    <property type="evidence" value="ECO:0007669"/>
    <property type="project" value="UniProtKB-UniRule"/>
</dbReference>
<feature type="region of interest" description="Disordered" evidence="10">
    <location>
        <begin position="791"/>
        <end position="852"/>
    </location>
</feature>
<feature type="domain" description="Protein kinase" evidence="11">
    <location>
        <begin position="16"/>
        <end position="283"/>
    </location>
</feature>
<feature type="compositionally biased region" description="Low complexity" evidence="10">
    <location>
        <begin position="537"/>
        <end position="550"/>
    </location>
</feature>
<dbReference type="GO" id="GO:0042594">
    <property type="term" value="P:response to starvation"/>
    <property type="evidence" value="ECO:0007669"/>
    <property type="project" value="TreeGrafter"/>
</dbReference>
<dbReference type="InterPro" id="IPR022708">
    <property type="entry name" value="Atg1-like_tMIT"/>
</dbReference>
<dbReference type="PROSITE" id="PS00108">
    <property type="entry name" value="PROTEIN_KINASE_ST"/>
    <property type="match status" value="1"/>
</dbReference>
<evidence type="ECO:0000256" key="10">
    <source>
        <dbReference type="SAM" id="MobiDB-lite"/>
    </source>
</evidence>
<dbReference type="FunFam" id="1.10.510.10:FF:000128">
    <property type="entry name" value="serine/threonine-protein kinase ULK2 isoform X2"/>
    <property type="match status" value="1"/>
</dbReference>
<sequence length="1192" mass="125992">MESGRGGLETVGKFEFSRKDLIGHGAFAVVFKGRHREKHDLEVAVKCINKKNLAKSQTLLGKEIKILKELKHENIVALYDFQEMANSVYLVMEYCNGGDLADYLHTMRTLSEDTIRLFLQQIAGAVRLLHSKGIIHRDLKPQNLLLSNPGGRRATPSNIRVKIADFGFARYLQSDMMAATLCGSPMYMAPEVIMSQHYDGKADLWSIGTIVYQCLTGKAPFQASSPQDLRLFYEKNKTLVPPIPRETSAPLRQLLLSLLQRNHRDRMDFGEHRLPGPPPRPTGLGGQGPRACAPAPHVLHTPLPGALCWHGDRAQGTGGPGLNPPEPGPIPPPADEFFHHPFLDSSAAVKKSPPVPVPSYPSSGSGSSSSSSSTSHLASPPALGPGLSGLPSDPQSLGEMQQQLQKTLTSPAEAAGFLQGSRDSGGSSKDSSCDTDDFVMVPAQFPGDLVAEAVGAKPPPDSLMCSGSSLAASAGLESRGRTPSPSPPCSSSLSPSGRAGASSSSRCGASAPIPVPTQVQNYQRIEQSLQSPTQYQAARSSAIRRSGSTSPLGFARASLSPPSHAEHGAALSRKFSLGGGRPYTPSPQVGTIPERPGWSGAPSPQAAEMRGGRSPRPGSSAPEHSPHSAGLGCRLHSAPNLSDLRVVRPKLPKPPTDPLGVAFGHPQASPPQPSHGLQSCRPLRGSPKLPDFLQRNPLPPILGSPTKAMPAFDFTKTPSSQNLLTLLARQGVVMTPPRNRTLPDLSEAGPFQGQQLGPGLRPTEDTKGSFGRSLSAGRLTDLLLKAAFGTQAPDSGSVDSLQEKPMETGPSAGFGGNLHPGARAGGAGSPSPVVFTVGSPPGGTTPPQGPRATMFSGEDRRWPHGCGGSAARTVRQEAGGTLAVEGAGVERVGTGSVSQSGGGLMGRAAGPLPTGGPSSPLGSAGSSSARHLAPGAYGEAPLEVPAPSHCRSFADPVAANLEGAVTFEAPDLPEETLMEQEHTEILHSLRFTLDFVQHVLEIAALKGSASEAAGGPEYQLQESVVADQISLLSREWSFAEQLVLYLKAAELLSSGLQTAIDQIRAGKLCLSSTVKQVVRKLNELYKTSVVSCQGLSLRLQRFFLDKQRLLDRIQSVAAEKLIFSHAVQTVQSAALDEMFHRREDCVQRYHKALLLMEGLQQILSDQADVENIAKCKLCIERRLSALLTGICA</sequence>
<dbReference type="Gene3D" id="1.10.510.10">
    <property type="entry name" value="Transferase(Phosphotransferase) domain 1"/>
    <property type="match status" value="1"/>
</dbReference>
<evidence type="ECO:0000256" key="1">
    <source>
        <dbReference type="ARBA" id="ARBA00012513"/>
    </source>
</evidence>
<dbReference type="GO" id="GO:0005829">
    <property type="term" value="C:cytosol"/>
    <property type="evidence" value="ECO:0007669"/>
    <property type="project" value="TreeGrafter"/>
</dbReference>
<dbReference type="Proteomes" id="UP000308365">
    <property type="component" value="Unassembled WGS sequence"/>
</dbReference>
<feature type="region of interest" description="Disordered" evidence="10">
    <location>
        <begin position="268"/>
        <end position="293"/>
    </location>
</feature>
<evidence type="ECO:0000256" key="3">
    <source>
        <dbReference type="ARBA" id="ARBA00022553"/>
    </source>
</evidence>
<dbReference type="PROSITE" id="PS00107">
    <property type="entry name" value="PROTEIN_KINASE_ATP"/>
    <property type="match status" value="1"/>
</dbReference>
<feature type="compositionally biased region" description="Low complexity" evidence="10">
    <location>
        <begin position="465"/>
        <end position="512"/>
    </location>
</feature>
<feature type="region of interest" description="Disordered" evidence="10">
    <location>
        <begin position="309"/>
        <end position="439"/>
    </location>
</feature>
<feature type="region of interest" description="Disordered" evidence="10">
    <location>
        <begin position="892"/>
        <end position="933"/>
    </location>
</feature>
<feature type="region of interest" description="Disordered" evidence="10">
    <location>
        <begin position="742"/>
        <end position="773"/>
    </location>
</feature>
<dbReference type="GO" id="GO:0010508">
    <property type="term" value="P:positive regulation of autophagy"/>
    <property type="evidence" value="ECO:0007669"/>
    <property type="project" value="TreeGrafter"/>
</dbReference>
<feature type="compositionally biased region" description="Gly residues" evidence="10">
    <location>
        <begin position="812"/>
        <end position="828"/>
    </location>
</feature>
<dbReference type="SUPFAM" id="SSF56112">
    <property type="entry name" value="Protein kinase-like (PK-like)"/>
    <property type="match status" value="1"/>
</dbReference>
<reference evidence="13" key="1">
    <citation type="journal article" date="2019" name="IScience">
        <title>Narwhal Genome Reveals Long-Term Low Genetic Diversity despite Current Large Abundance Size.</title>
        <authorList>
            <person name="Westbury M.V."/>
            <person name="Petersen B."/>
            <person name="Garde E."/>
            <person name="Heide-Jorgensen M.P."/>
            <person name="Lorenzen E.D."/>
        </authorList>
    </citation>
    <scope>NUCLEOTIDE SEQUENCE [LARGE SCALE GENOMIC DNA]</scope>
</reference>
<dbReference type="InterPro" id="IPR008271">
    <property type="entry name" value="Ser/Thr_kinase_AS"/>
</dbReference>
<feature type="region of interest" description="Disordered" evidence="10">
    <location>
        <begin position="465"/>
        <end position="679"/>
    </location>
</feature>
<dbReference type="PANTHER" id="PTHR24348">
    <property type="entry name" value="SERINE/THREONINE-PROTEIN KINASE UNC-51-RELATED"/>
    <property type="match status" value="1"/>
</dbReference>
<dbReference type="Pfam" id="PF00069">
    <property type="entry name" value="Pkinase"/>
    <property type="match status" value="1"/>
</dbReference>
<keyword evidence="8" id="KW-0072">Autophagy</keyword>
<keyword evidence="4" id="KW-0808">Transferase</keyword>
<keyword evidence="2" id="KW-0723">Serine/threonine-protein kinase</keyword>
<feature type="compositionally biased region" description="Low complexity" evidence="10">
    <location>
        <begin position="420"/>
        <end position="430"/>
    </location>
</feature>
<dbReference type="Pfam" id="PF12063">
    <property type="entry name" value="ATG1-like_MIT1"/>
    <property type="match status" value="1"/>
</dbReference>
<proteinExistence type="predicted"/>
<evidence type="ECO:0000256" key="4">
    <source>
        <dbReference type="ARBA" id="ARBA00022679"/>
    </source>
</evidence>
<evidence type="ECO:0000256" key="2">
    <source>
        <dbReference type="ARBA" id="ARBA00022527"/>
    </source>
</evidence>
<keyword evidence="5 9" id="KW-0547">Nucleotide-binding</keyword>
<keyword evidence="6" id="KW-0418">Kinase</keyword>
<evidence type="ECO:0000313" key="13">
    <source>
        <dbReference type="Proteomes" id="UP000308365"/>
    </source>
</evidence>
<dbReference type="Gene3D" id="3.30.200.20">
    <property type="entry name" value="Phosphorylase Kinase, domain 1"/>
    <property type="match status" value="1"/>
</dbReference>
<dbReference type="GO" id="GO:0004674">
    <property type="term" value="F:protein serine/threonine kinase activity"/>
    <property type="evidence" value="ECO:0007669"/>
    <property type="project" value="UniProtKB-KW"/>
</dbReference>
<dbReference type="GO" id="GO:0048675">
    <property type="term" value="P:axon extension"/>
    <property type="evidence" value="ECO:0007669"/>
    <property type="project" value="TreeGrafter"/>
</dbReference>
<protein>
    <recommendedName>
        <fullName evidence="1">non-specific serine/threonine protein kinase</fullName>
        <ecNumber evidence="1">2.7.11.1</ecNumber>
    </recommendedName>
</protein>
<dbReference type="SMART" id="SM00220">
    <property type="entry name" value="S_TKc"/>
    <property type="match status" value="1"/>
</dbReference>
<evidence type="ECO:0000259" key="11">
    <source>
        <dbReference type="PROSITE" id="PS50011"/>
    </source>
</evidence>
<comment type="caution">
    <text evidence="12">The sequence shown here is derived from an EMBL/GenBank/DDBJ whole genome shotgun (WGS) entry which is preliminary data.</text>
</comment>
<dbReference type="GO" id="GO:0034045">
    <property type="term" value="C:phagophore assembly site membrane"/>
    <property type="evidence" value="ECO:0007669"/>
    <property type="project" value="TreeGrafter"/>
</dbReference>
<organism evidence="12 13">
    <name type="scientific">Monodon monoceros</name>
    <name type="common">Narwhal</name>
    <name type="synonym">Ceratodon monodon</name>
    <dbReference type="NCBI Taxonomy" id="40151"/>
    <lineage>
        <taxon>Eukaryota</taxon>
        <taxon>Metazoa</taxon>
        <taxon>Chordata</taxon>
        <taxon>Craniata</taxon>
        <taxon>Vertebrata</taxon>
        <taxon>Euteleostomi</taxon>
        <taxon>Mammalia</taxon>
        <taxon>Eutheria</taxon>
        <taxon>Laurasiatheria</taxon>
        <taxon>Artiodactyla</taxon>
        <taxon>Whippomorpha</taxon>
        <taxon>Cetacea</taxon>
        <taxon>Odontoceti</taxon>
        <taxon>Monodontidae</taxon>
        <taxon>Monodon</taxon>
    </lineage>
</organism>
<feature type="compositionally biased region" description="Polar residues" evidence="10">
    <location>
        <begin position="517"/>
        <end position="536"/>
    </location>
</feature>
<dbReference type="GO" id="GO:0061709">
    <property type="term" value="P:reticulophagy"/>
    <property type="evidence" value="ECO:0007669"/>
    <property type="project" value="TreeGrafter"/>
</dbReference>
<feature type="compositionally biased region" description="Low complexity" evidence="10">
    <location>
        <begin position="829"/>
        <end position="839"/>
    </location>
</feature>
<dbReference type="InterPro" id="IPR011009">
    <property type="entry name" value="Kinase-like_dom_sf"/>
</dbReference>
<dbReference type="EC" id="2.7.11.1" evidence="1"/>
<accession>A0A4U1EFV1</accession>
<evidence type="ECO:0000256" key="6">
    <source>
        <dbReference type="ARBA" id="ARBA00022777"/>
    </source>
</evidence>
<dbReference type="FunFam" id="3.30.200.20:FF:000149">
    <property type="entry name" value="serine/threonine-protein kinase unc-51 isoform X1"/>
    <property type="match status" value="1"/>
</dbReference>
<dbReference type="GO" id="GO:0005776">
    <property type="term" value="C:autophagosome"/>
    <property type="evidence" value="ECO:0007669"/>
    <property type="project" value="TreeGrafter"/>
</dbReference>
<feature type="compositionally biased region" description="Low complexity" evidence="10">
    <location>
        <begin position="360"/>
        <end position="398"/>
    </location>
</feature>
<evidence type="ECO:0000313" key="12">
    <source>
        <dbReference type="EMBL" id="TKC35079.1"/>
    </source>
</evidence>
<feature type="compositionally biased region" description="Pro residues" evidence="10">
    <location>
        <begin position="322"/>
        <end position="334"/>
    </location>
</feature>
<evidence type="ECO:0000256" key="8">
    <source>
        <dbReference type="ARBA" id="ARBA00023006"/>
    </source>
</evidence>
<dbReference type="GO" id="GO:0000045">
    <property type="term" value="P:autophagosome assembly"/>
    <property type="evidence" value="ECO:0007669"/>
    <property type="project" value="TreeGrafter"/>
</dbReference>
<dbReference type="PROSITE" id="PS50011">
    <property type="entry name" value="PROTEIN_KINASE_DOM"/>
    <property type="match status" value="1"/>
</dbReference>
<keyword evidence="3" id="KW-0597">Phosphoprotein</keyword>
<name>A0A4U1EFV1_MONMO</name>
<dbReference type="Pfam" id="PF21127">
    <property type="entry name" value="ATG1-like_MIT2"/>
    <property type="match status" value="1"/>
</dbReference>
<evidence type="ECO:0000256" key="5">
    <source>
        <dbReference type="ARBA" id="ARBA00022741"/>
    </source>
</evidence>
<evidence type="ECO:0000256" key="9">
    <source>
        <dbReference type="PROSITE-ProRule" id="PRU10141"/>
    </source>
</evidence>
<dbReference type="InterPro" id="IPR045269">
    <property type="entry name" value="Atg1-like"/>
</dbReference>
<dbReference type="AlphaFoldDB" id="A0A4U1EFV1"/>
<dbReference type="InterPro" id="IPR048941">
    <property type="entry name" value="ATG1-like_MIT2"/>
</dbReference>
<feature type="compositionally biased region" description="Low complexity" evidence="10">
    <location>
        <begin position="908"/>
        <end position="929"/>
    </location>
</feature>
<feature type="compositionally biased region" description="Low complexity" evidence="10">
    <location>
        <begin position="749"/>
        <end position="760"/>
    </location>
</feature>
<evidence type="ECO:0000256" key="7">
    <source>
        <dbReference type="ARBA" id="ARBA00022840"/>
    </source>
</evidence>
<dbReference type="GO" id="GO:0034727">
    <property type="term" value="P:piecemeal microautophagy of the nucleus"/>
    <property type="evidence" value="ECO:0007669"/>
    <property type="project" value="TreeGrafter"/>
</dbReference>
<dbReference type="PANTHER" id="PTHR24348:SF19">
    <property type="entry name" value="SERINE_THREONINE-PROTEIN KINASE ULK1"/>
    <property type="match status" value="1"/>
</dbReference>
<dbReference type="InterPro" id="IPR000719">
    <property type="entry name" value="Prot_kinase_dom"/>
</dbReference>